<comment type="caution">
    <text evidence="1">The sequence shown here is derived from an EMBL/GenBank/DDBJ whole genome shotgun (WGS) entry which is preliminary data.</text>
</comment>
<dbReference type="EMBL" id="CM051395">
    <property type="protein sequence ID" value="KAJ4726209.1"/>
    <property type="molecule type" value="Genomic_DNA"/>
</dbReference>
<gene>
    <name evidence="1" type="ORF">OWV82_004958</name>
</gene>
<reference evidence="1 2" key="1">
    <citation type="journal article" date="2023" name="Science">
        <title>Complex scaffold remodeling in plant triterpene biosynthesis.</title>
        <authorList>
            <person name="De La Pena R."/>
            <person name="Hodgson H."/>
            <person name="Liu J.C."/>
            <person name="Stephenson M.J."/>
            <person name="Martin A.C."/>
            <person name="Owen C."/>
            <person name="Harkess A."/>
            <person name="Leebens-Mack J."/>
            <person name="Jimenez L.E."/>
            <person name="Osbourn A."/>
            <person name="Sattely E.S."/>
        </authorList>
    </citation>
    <scope>NUCLEOTIDE SEQUENCE [LARGE SCALE GENOMIC DNA]</scope>
    <source>
        <strain evidence="2">cv. JPN11</strain>
        <tissue evidence="1">Leaf</tissue>
    </source>
</reference>
<protein>
    <submittedName>
        <fullName evidence="1">tRNA (Guanine(37)-N1)-methyltransferase</fullName>
    </submittedName>
</protein>
<evidence type="ECO:0000313" key="2">
    <source>
        <dbReference type="Proteomes" id="UP001164539"/>
    </source>
</evidence>
<keyword evidence="2" id="KW-1185">Reference proteome</keyword>
<organism evidence="1 2">
    <name type="scientific">Melia azedarach</name>
    <name type="common">Chinaberry tree</name>
    <dbReference type="NCBI Taxonomy" id="155640"/>
    <lineage>
        <taxon>Eukaryota</taxon>
        <taxon>Viridiplantae</taxon>
        <taxon>Streptophyta</taxon>
        <taxon>Embryophyta</taxon>
        <taxon>Tracheophyta</taxon>
        <taxon>Spermatophyta</taxon>
        <taxon>Magnoliopsida</taxon>
        <taxon>eudicotyledons</taxon>
        <taxon>Gunneridae</taxon>
        <taxon>Pentapetalae</taxon>
        <taxon>rosids</taxon>
        <taxon>malvids</taxon>
        <taxon>Sapindales</taxon>
        <taxon>Meliaceae</taxon>
        <taxon>Melia</taxon>
    </lineage>
</organism>
<name>A0ACC1YT37_MELAZ</name>
<accession>A0ACC1YT37</accession>
<evidence type="ECO:0000313" key="1">
    <source>
        <dbReference type="EMBL" id="KAJ4726209.1"/>
    </source>
</evidence>
<dbReference type="Proteomes" id="UP001164539">
    <property type="component" value="Chromosome 2"/>
</dbReference>
<proteinExistence type="predicted"/>
<sequence>MGSTRLFLRLNPLSPIIFSPPTNFLFIKPKFTAATVSLLSAAAAPAVNQSLPYGPSLLKGKTPEIPKQQQQLEQENETETLFDESQFTRIFDIAALRVPARDCYALESRLRGHLLNWPRVRNIARVPGDEIETEFINLLRDNSDEDENVDSVETEEEPNSVLYREKLVKSFNVRGFVKFRNLARISRPRRRKRKGGKEEKEGNGRKEEVYAVEVVEEERKEMSGLLGEEFRGGEKWKGATRLLLLDEDLIDKDVKEFPEAIKVVLEEHTRKNTTPILELVRCRLTLFYDYWQMNDVLEALLPKGMIIPSAFETVGHIAHLNLRDEHQPLKYLIAKVVLDKNKPKIQTVVNKSDAIHNDYRTMQLEVLAGNHSLVTIVVENGLRFNVDLATVYWNSKLATERQKLLSGFNPSDVVCDVFAGVGPISISAAKIVKRVYANDLNPYAVDYLERNSVLNKLERKIEVYNMDGRRFIDAMFASNKAQSITQVVMNLPKDAAEFLDAFRGIYRGRPKDAMSNFPKIHVYGFSKARDPEFDFHERIRIALSEVAVNVEMRKVRLVAPGKWMMCASFILPESVAFARKSLNM</sequence>